<evidence type="ECO:0000313" key="3">
    <source>
        <dbReference type="Proteomes" id="UP000325218"/>
    </source>
</evidence>
<keyword evidence="1" id="KW-0472">Membrane</keyword>
<dbReference type="PANTHER" id="PTHR33979:SF2">
    <property type="entry name" value="PEPTIDASE M50B-LIKE-DOMAIN-CONTAINING PROTEIN"/>
    <property type="match status" value="1"/>
</dbReference>
<proteinExistence type="predicted"/>
<reference evidence="2 3" key="1">
    <citation type="submission" date="2019-08" db="EMBL/GenBank/DDBJ databases">
        <title>Genome sequencing of Paenibacillus faecis DSM 23593(T).</title>
        <authorList>
            <person name="Kook J.-K."/>
            <person name="Park S.-N."/>
            <person name="Lim Y.K."/>
        </authorList>
    </citation>
    <scope>NUCLEOTIDE SEQUENCE [LARGE SCALE GENOMIC DNA]</scope>
    <source>
        <strain evidence="2 3">DSM 23593</strain>
    </source>
</reference>
<protein>
    <submittedName>
        <fullName evidence="2">M50 family metallopeptidase</fullName>
    </submittedName>
</protein>
<dbReference type="OrthoDB" id="158445at2"/>
<dbReference type="EMBL" id="VSDO01000001">
    <property type="protein sequence ID" value="TYA14530.1"/>
    <property type="molecule type" value="Genomic_DNA"/>
</dbReference>
<name>A0A5D0CXW6_9BACL</name>
<dbReference type="Proteomes" id="UP000325218">
    <property type="component" value="Unassembled WGS sequence"/>
</dbReference>
<gene>
    <name evidence="2" type="ORF">FRY98_02250</name>
</gene>
<dbReference type="PANTHER" id="PTHR33979">
    <property type="entry name" value="OS02G0221600 PROTEIN"/>
    <property type="match status" value="1"/>
</dbReference>
<dbReference type="Pfam" id="PF13398">
    <property type="entry name" value="Peptidase_M50B"/>
    <property type="match status" value="1"/>
</dbReference>
<keyword evidence="3" id="KW-1185">Reference proteome</keyword>
<evidence type="ECO:0000256" key="1">
    <source>
        <dbReference type="SAM" id="Phobius"/>
    </source>
</evidence>
<evidence type="ECO:0000313" key="2">
    <source>
        <dbReference type="EMBL" id="TYA14530.1"/>
    </source>
</evidence>
<keyword evidence="1" id="KW-0812">Transmembrane</keyword>
<accession>A0A5D0CXW6</accession>
<feature type="transmembrane region" description="Helical" evidence="1">
    <location>
        <begin position="74"/>
        <end position="94"/>
    </location>
</feature>
<feature type="transmembrane region" description="Helical" evidence="1">
    <location>
        <begin position="189"/>
        <end position="216"/>
    </location>
</feature>
<sequence length="237" mass="26470">MNKWIKALLFLLGAAFLTRLIPFSDWFRMLDTMVHELGHAVATLLVSGRVLRIELNPDHSGVTYSMLASGWSQIVVSLAGYISASLFAIGLFYGYAKQKQALGLAVISAMALATILFFVRSGYGVGWLIGFILINAVFYYIGGKIRNFYYLLLAFLCLEESVMGPMILLQRSVIDPRQAGDAANLADLTLVPALVWSMIFIVISLWCALFALQLYWKRDRAARPNRSEMTPRMRSGL</sequence>
<feature type="transmembrane region" description="Helical" evidence="1">
    <location>
        <begin position="125"/>
        <end position="141"/>
    </location>
</feature>
<feature type="transmembrane region" description="Helical" evidence="1">
    <location>
        <begin position="148"/>
        <end position="169"/>
    </location>
</feature>
<keyword evidence="1" id="KW-1133">Transmembrane helix</keyword>
<feature type="transmembrane region" description="Helical" evidence="1">
    <location>
        <begin position="101"/>
        <end position="119"/>
    </location>
</feature>
<organism evidence="2 3">
    <name type="scientific">Paenibacillus faecis</name>
    <dbReference type="NCBI Taxonomy" id="862114"/>
    <lineage>
        <taxon>Bacteria</taxon>
        <taxon>Bacillati</taxon>
        <taxon>Bacillota</taxon>
        <taxon>Bacilli</taxon>
        <taxon>Bacillales</taxon>
        <taxon>Paenibacillaceae</taxon>
        <taxon>Paenibacillus</taxon>
    </lineage>
</organism>
<comment type="caution">
    <text evidence="2">The sequence shown here is derived from an EMBL/GenBank/DDBJ whole genome shotgun (WGS) entry which is preliminary data.</text>
</comment>
<dbReference type="InterPro" id="IPR049500">
    <property type="entry name" value="Peptidase_M50B-like"/>
</dbReference>
<dbReference type="RefSeq" id="WP_148450125.1">
    <property type="nucleotide sequence ID" value="NZ_VSDO01000001.1"/>
</dbReference>
<dbReference type="AlphaFoldDB" id="A0A5D0CXW6"/>